<dbReference type="Proteomes" id="UP000325255">
    <property type="component" value="Unassembled WGS sequence"/>
</dbReference>
<evidence type="ECO:0000313" key="3">
    <source>
        <dbReference type="EMBL" id="KAA5610892.1"/>
    </source>
</evidence>
<protein>
    <submittedName>
        <fullName evidence="3">Folate-binding protein YgfZ</fullName>
    </submittedName>
</protein>
<sequence length="272" mass="28920">MTRLAHLSSRGVVEVGGEDRVTFLQGLVSNDVAQAAPGRAVWAALLTPQGKWLADFFILDDGTRLLLDCVRAQVPMLLARLARFRLRARVGLRDASEDLAVHVAWEGRPSLPSDALIAPDPRLPEAGWRVLAPAPLPGDAGAAAWDAHRLALGLPEADDLEAEKTVLLEAGFDELQGVSWSKGCYMGQELTARTKYRGLVKRRLVPVAVEGALPEPGTPVLRDGAEVGVMRSGQGMAGLALLRLEALGAGSLTCGPARLTPRPPAWMTLPAA</sequence>
<dbReference type="Gene3D" id="3.30.1360.120">
    <property type="entry name" value="Probable tRNA modification gtpase trme, domain 1"/>
    <property type="match status" value="2"/>
</dbReference>
<reference evidence="3 4" key="1">
    <citation type="submission" date="2019-09" db="EMBL/GenBank/DDBJ databases">
        <title>Genome sequence of Rhodovastum atsumiense, a diverse member of the Acetobacteraceae family of non-sulfur purple photosynthetic bacteria.</title>
        <authorList>
            <person name="Meyer T."/>
            <person name="Kyndt J."/>
        </authorList>
    </citation>
    <scope>NUCLEOTIDE SEQUENCE [LARGE SCALE GENOMIC DNA]</scope>
    <source>
        <strain evidence="3 4">DSM 21279</strain>
    </source>
</reference>
<gene>
    <name evidence="3" type="ORF">F1189_16755</name>
</gene>
<organism evidence="3 4">
    <name type="scientific">Rhodovastum atsumiense</name>
    <dbReference type="NCBI Taxonomy" id="504468"/>
    <lineage>
        <taxon>Bacteria</taxon>
        <taxon>Pseudomonadati</taxon>
        <taxon>Pseudomonadota</taxon>
        <taxon>Alphaproteobacteria</taxon>
        <taxon>Acetobacterales</taxon>
        <taxon>Acetobacteraceae</taxon>
        <taxon>Rhodovastum</taxon>
    </lineage>
</organism>
<dbReference type="AlphaFoldDB" id="A0A5M6IRI5"/>
<evidence type="ECO:0000259" key="2">
    <source>
        <dbReference type="Pfam" id="PF25455"/>
    </source>
</evidence>
<dbReference type="SUPFAM" id="SSF103025">
    <property type="entry name" value="Folate-binding domain"/>
    <property type="match status" value="1"/>
</dbReference>
<comment type="caution">
    <text evidence="3">The sequence shown here is derived from an EMBL/GenBank/DDBJ whole genome shotgun (WGS) entry which is preliminary data.</text>
</comment>
<dbReference type="InterPro" id="IPR027266">
    <property type="entry name" value="TrmE/GcvT-like"/>
</dbReference>
<evidence type="ECO:0000313" key="4">
    <source>
        <dbReference type="Proteomes" id="UP000325255"/>
    </source>
</evidence>
<keyword evidence="4" id="KW-1185">Reference proteome</keyword>
<dbReference type="Pfam" id="PF25455">
    <property type="entry name" value="Beta-barrel_CAF17_C"/>
    <property type="match status" value="1"/>
</dbReference>
<dbReference type="GO" id="GO:0016226">
    <property type="term" value="P:iron-sulfur cluster assembly"/>
    <property type="evidence" value="ECO:0007669"/>
    <property type="project" value="TreeGrafter"/>
</dbReference>
<dbReference type="EMBL" id="VWPK01000026">
    <property type="protein sequence ID" value="KAA5610892.1"/>
    <property type="molecule type" value="Genomic_DNA"/>
</dbReference>
<name>A0A5M6IRI5_9PROT</name>
<dbReference type="NCBIfam" id="TIGR03317">
    <property type="entry name" value="ygfZ_signature"/>
    <property type="match status" value="1"/>
</dbReference>
<dbReference type="OrthoDB" id="9796287at2"/>
<dbReference type="PIRSF" id="PIRSF006487">
    <property type="entry name" value="GcvT"/>
    <property type="match status" value="1"/>
</dbReference>
<dbReference type="InterPro" id="IPR017703">
    <property type="entry name" value="YgfZ/GCV_T_CS"/>
</dbReference>
<dbReference type="InterPro" id="IPR045179">
    <property type="entry name" value="YgfZ/GcvT"/>
</dbReference>
<dbReference type="PANTHER" id="PTHR22602">
    <property type="entry name" value="TRANSFERASE CAF17, MITOCHONDRIAL-RELATED"/>
    <property type="match status" value="1"/>
</dbReference>
<dbReference type="PANTHER" id="PTHR22602:SF0">
    <property type="entry name" value="TRANSFERASE CAF17, MITOCHONDRIAL-RELATED"/>
    <property type="match status" value="1"/>
</dbReference>
<proteinExistence type="predicted"/>
<dbReference type="InterPro" id="IPR057460">
    <property type="entry name" value="CAF17_C"/>
</dbReference>
<keyword evidence="1" id="KW-0809">Transit peptide</keyword>
<evidence type="ECO:0000256" key="1">
    <source>
        <dbReference type="ARBA" id="ARBA00022946"/>
    </source>
</evidence>
<accession>A0A5M6IRI5</accession>
<feature type="domain" description="CAF17 C-terminal" evidence="2">
    <location>
        <begin position="201"/>
        <end position="268"/>
    </location>
</feature>
<dbReference type="RefSeq" id="WP_150041988.1">
    <property type="nucleotide sequence ID" value="NZ_OW485601.1"/>
</dbReference>